<evidence type="ECO:0000259" key="6">
    <source>
        <dbReference type="PROSITE" id="PS50949"/>
    </source>
</evidence>
<accession>A0ABV8UK09</accession>
<keyword evidence="7" id="KW-0808">Transferase</keyword>
<dbReference type="SUPFAM" id="SSF46785">
    <property type="entry name" value="Winged helix' DNA-binding domain"/>
    <property type="match status" value="1"/>
</dbReference>
<protein>
    <submittedName>
        <fullName evidence="7">PLP-dependent aminotransferase family protein</fullName>
    </submittedName>
</protein>
<evidence type="ECO:0000256" key="5">
    <source>
        <dbReference type="ARBA" id="ARBA00023163"/>
    </source>
</evidence>
<dbReference type="Pfam" id="PF00155">
    <property type="entry name" value="Aminotran_1_2"/>
    <property type="match status" value="1"/>
</dbReference>
<dbReference type="RefSeq" id="WP_382421343.1">
    <property type="nucleotide sequence ID" value="NZ_JBHSCW010000003.1"/>
</dbReference>
<evidence type="ECO:0000256" key="2">
    <source>
        <dbReference type="ARBA" id="ARBA00022898"/>
    </source>
</evidence>
<dbReference type="CDD" id="cd07377">
    <property type="entry name" value="WHTH_GntR"/>
    <property type="match status" value="1"/>
</dbReference>
<keyword evidence="3" id="KW-0805">Transcription regulation</keyword>
<dbReference type="InterPro" id="IPR036390">
    <property type="entry name" value="WH_DNA-bd_sf"/>
</dbReference>
<evidence type="ECO:0000256" key="3">
    <source>
        <dbReference type="ARBA" id="ARBA00023015"/>
    </source>
</evidence>
<dbReference type="CDD" id="cd00609">
    <property type="entry name" value="AAT_like"/>
    <property type="match status" value="1"/>
</dbReference>
<dbReference type="InterPro" id="IPR004839">
    <property type="entry name" value="Aminotransferase_I/II_large"/>
</dbReference>
<comment type="caution">
    <text evidence="7">The sequence shown here is derived from an EMBL/GenBank/DDBJ whole genome shotgun (WGS) entry which is preliminary data.</text>
</comment>
<dbReference type="PANTHER" id="PTHR46577">
    <property type="entry name" value="HTH-TYPE TRANSCRIPTIONAL REGULATORY PROTEIN GABR"/>
    <property type="match status" value="1"/>
</dbReference>
<evidence type="ECO:0000313" key="8">
    <source>
        <dbReference type="Proteomes" id="UP001595799"/>
    </source>
</evidence>
<dbReference type="InterPro" id="IPR036388">
    <property type="entry name" value="WH-like_DNA-bd_sf"/>
</dbReference>
<dbReference type="EMBL" id="JBHSCW010000003">
    <property type="protein sequence ID" value="MFC4351001.1"/>
    <property type="molecule type" value="Genomic_DNA"/>
</dbReference>
<evidence type="ECO:0000256" key="1">
    <source>
        <dbReference type="ARBA" id="ARBA00005384"/>
    </source>
</evidence>
<dbReference type="SUPFAM" id="SSF53383">
    <property type="entry name" value="PLP-dependent transferases"/>
    <property type="match status" value="1"/>
</dbReference>
<dbReference type="SMART" id="SM00345">
    <property type="entry name" value="HTH_GNTR"/>
    <property type="match status" value="1"/>
</dbReference>
<keyword evidence="5" id="KW-0804">Transcription</keyword>
<comment type="similarity">
    <text evidence="1">In the C-terminal section; belongs to the class-I pyridoxal-phosphate-dependent aminotransferase family.</text>
</comment>
<dbReference type="Gene3D" id="3.90.1150.10">
    <property type="entry name" value="Aspartate Aminotransferase, domain 1"/>
    <property type="match status" value="1"/>
</dbReference>
<dbReference type="PROSITE" id="PS50949">
    <property type="entry name" value="HTH_GNTR"/>
    <property type="match status" value="1"/>
</dbReference>
<dbReference type="InterPro" id="IPR015421">
    <property type="entry name" value="PyrdxlP-dep_Trfase_major"/>
</dbReference>
<keyword evidence="2" id="KW-0663">Pyridoxal phosphate</keyword>
<proteinExistence type="inferred from homology"/>
<dbReference type="Pfam" id="PF00392">
    <property type="entry name" value="GntR"/>
    <property type="match status" value="1"/>
</dbReference>
<organism evidence="7 8">
    <name type="scientific">Fodinicurvata halophila</name>
    <dbReference type="NCBI Taxonomy" id="1419723"/>
    <lineage>
        <taxon>Bacteria</taxon>
        <taxon>Pseudomonadati</taxon>
        <taxon>Pseudomonadota</taxon>
        <taxon>Alphaproteobacteria</taxon>
        <taxon>Rhodospirillales</taxon>
        <taxon>Rhodovibrionaceae</taxon>
        <taxon>Fodinicurvata</taxon>
    </lineage>
</organism>
<dbReference type="InterPro" id="IPR015424">
    <property type="entry name" value="PyrdxlP-dep_Trfase"/>
</dbReference>
<keyword evidence="7" id="KW-0032">Aminotransferase</keyword>
<keyword evidence="4" id="KW-0238">DNA-binding</keyword>
<evidence type="ECO:0000256" key="4">
    <source>
        <dbReference type="ARBA" id="ARBA00023125"/>
    </source>
</evidence>
<feature type="domain" description="HTH gntR-type" evidence="6">
    <location>
        <begin position="14"/>
        <end position="82"/>
    </location>
</feature>
<dbReference type="InterPro" id="IPR015422">
    <property type="entry name" value="PyrdxlP-dep_Trfase_small"/>
</dbReference>
<gene>
    <name evidence="7" type="ORF">ACFOW6_05540</name>
</gene>
<dbReference type="GO" id="GO:0008483">
    <property type="term" value="F:transaminase activity"/>
    <property type="evidence" value="ECO:0007669"/>
    <property type="project" value="UniProtKB-KW"/>
</dbReference>
<reference evidence="8" key="1">
    <citation type="journal article" date="2019" name="Int. J. Syst. Evol. Microbiol.">
        <title>The Global Catalogue of Microorganisms (GCM) 10K type strain sequencing project: providing services to taxonomists for standard genome sequencing and annotation.</title>
        <authorList>
            <consortium name="The Broad Institute Genomics Platform"/>
            <consortium name="The Broad Institute Genome Sequencing Center for Infectious Disease"/>
            <person name="Wu L."/>
            <person name="Ma J."/>
        </authorList>
    </citation>
    <scope>NUCLEOTIDE SEQUENCE [LARGE SCALE GENOMIC DNA]</scope>
    <source>
        <strain evidence="8">CECT 8472</strain>
    </source>
</reference>
<dbReference type="InterPro" id="IPR000524">
    <property type="entry name" value="Tscrpt_reg_HTH_GntR"/>
</dbReference>
<dbReference type="Proteomes" id="UP001595799">
    <property type="component" value="Unassembled WGS sequence"/>
</dbReference>
<dbReference type="Gene3D" id="1.10.10.10">
    <property type="entry name" value="Winged helix-like DNA-binding domain superfamily/Winged helix DNA-binding domain"/>
    <property type="match status" value="1"/>
</dbReference>
<evidence type="ECO:0000313" key="7">
    <source>
        <dbReference type="EMBL" id="MFC4351001.1"/>
    </source>
</evidence>
<keyword evidence="8" id="KW-1185">Reference proteome</keyword>
<dbReference type="InterPro" id="IPR051446">
    <property type="entry name" value="HTH_trans_reg/aminotransferase"/>
</dbReference>
<dbReference type="PANTHER" id="PTHR46577:SF1">
    <property type="entry name" value="HTH-TYPE TRANSCRIPTIONAL REGULATORY PROTEIN GABR"/>
    <property type="match status" value="1"/>
</dbReference>
<name>A0ABV8UK09_9PROT</name>
<dbReference type="Gene3D" id="3.40.640.10">
    <property type="entry name" value="Type I PLP-dependent aspartate aminotransferase-like (Major domain)"/>
    <property type="match status" value="1"/>
</dbReference>
<sequence length="466" mass="51270">MAWTPNLGQLHPGVAKHKALAEAIVSDIGKGVLNSGDRMPTHRELAQRLKVSVQTVSTAYREAERLGYLQGEVGRGTYVRTRLTEGAGSYMLDSRPQGLIDLSIIRAAYGAEQEKYSRRILWELAESENASWMRPCRPVAGFEEHREMASRWLAMLGLEAPAERVVITNGASQGLFLALSSIIQRDDVVLTESLTDHGVIGCANVLGFTLRGLPTDDEGVVPEAFDAYCRHTRVRALVCIPTFSNPTGALAGAQRRQDLADIAQSHGVYVIEDEVYRPLLSQTVPAISSFIPDLAFHCTSFTKCALTGLRTGYLVVPTSLTLRVASILRVTGWMATALVAEIAARWVRDGTAAHLVSLQREEMRARQQLVQDILGDHVLRNHPEALAAWVGVPDYWTEESLVQVLRERGIAVTISDPFMTPGARRPNAIRICLGGQFDQARLSEALEDIRETFQRYPAINATGFVS</sequence>